<feature type="transmembrane region" description="Helical" evidence="6">
    <location>
        <begin position="51"/>
        <end position="71"/>
    </location>
</feature>
<dbReference type="GO" id="GO:0022857">
    <property type="term" value="F:transmembrane transporter activity"/>
    <property type="evidence" value="ECO:0007669"/>
    <property type="project" value="InterPro"/>
</dbReference>
<evidence type="ECO:0000256" key="4">
    <source>
        <dbReference type="ARBA" id="ARBA00022989"/>
    </source>
</evidence>
<evidence type="ECO:0000313" key="8">
    <source>
        <dbReference type="EMBL" id="MXQ54161.1"/>
    </source>
</evidence>
<dbReference type="EMBL" id="WUUL01000006">
    <property type="protein sequence ID" value="MXQ54161.1"/>
    <property type="molecule type" value="Genomic_DNA"/>
</dbReference>
<sequence length="244" mass="27806">MQMKANHLRWFGVFSILAIVIFSYVDRINVSVLITNQHFLNYLGIAGDRVAQGELMTLFLIGYGIAAFFLSPIYETFLGVRKGLLISIFIWGFFTIISPFAGTVTLFLLFRFFLGASEGPLFSLKTMYVKDEFKVNERGKPNAITSMGVSIGLAIGFPIITFLIYQFDWKMSFYILGLLNLIIGVPLIYFFIRTTKANNTNQNHHTSKLTFQGLGKTMRLIGWLSQNQPSFIALIKPMKHFHMR</sequence>
<dbReference type="RefSeq" id="WP_160801518.1">
    <property type="nucleotide sequence ID" value="NZ_WUUL01000006.1"/>
</dbReference>
<dbReference type="AlphaFoldDB" id="A0A6I4VUF9"/>
<dbReference type="Gene3D" id="1.20.1250.20">
    <property type="entry name" value="MFS general substrate transporter like domains"/>
    <property type="match status" value="1"/>
</dbReference>
<dbReference type="InterPro" id="IPR050382">
    <property type="entry name" value="MFS_Na/Anion_cotransporter"/>
</dbReference>
<dbReference type="Proteomes" id="UP000430692">
    <property type="component" value="Unassembled WGS sequence"/>
</dbReference>
<evidence type="ECO:0000313" key="9">
    <source>
        <dbReference type="Proteomes" id="UP000430692"/>
    </source>
</evidence>
<evidence type="ECO:0000256" key="5">
    <source>
        <dbReference type="ARBA" id="ARBA00023136"/>
    </source>
</evidence>
<comment type="subcellular location">
    <subcellularLocation>
        <location evidence="1">Cell membrane</location>
        <topology evidence="1">Multi-pass membrane protein</topology>
    </subcellularLocation>
</comment>
<keyword evidence="3 6" id="KW-0812">Transmembrane</keyword>
<dbReference type="PROSITE" id="PS50850">
    <property type="entry name" value="MFS"/>
    <property type="match status" value="1"/>
</dbReference>
<dbReference type="PANTHER" id="PTHR11662">
    <property type="entry name" value="SOLUTE CARRIER FAMILY 17"/>
    <property type="match status" value="1"/>
</dbReference>
<organism evidence="8 9">
    <name type="scientific">Shimazuella alba</name>
    <dbReference type="NCBI Taxonomy" id="2690964"/>
    <lineage>
        <taxon>Bacteria</taxon>
        <taxon>Bacillati</taxon>
        <taxon>Bacillota</taxon>
        <taxon>Bacilli</taxon>
        <taxon>Bacillales</taxon>
        <taxon>Thermoactinomycetaceae</taxon>
        <taxon>Shimazuella</taxon>
    </lineage>
</organism>
<accession>A0A6I4VUF9</accession>
<keyword evidence="4 6" id="KW-1133">Transmembrane helix</keyword>
<evidence type="ECO:0000256" key="3">
    <source>
        <dbReference type="ARBA" id="ARBA00022692"/>
    </source>
</evidence>
<feature type="transmembrane region" description="Helical" evidence="6">
    <location>
        <begin position="171"/>
        <end position="192"/>
    </location>
</feature>
<proteinExistence type="predicted"/>
<reference evidence="8 9" key="1">
    <citation type="submission" date="2019-12" db="EMBL/GenBank/DDBJ databases">
        <title>Whole-genome analyses of novel actinobacteria.</title>
        <authorList>
            <person name="Sahin N."/>
            <person name="Saygin H."/>
        </authorList>
    </citation>
    <scope>NUCLEOTIDE SEQUENCE [LARGE SCALE GENOMIC DNA]</scope>
    <source>
        <strain evidence="8 9">KC615</strain>
    </source>
</reference>
<keyword evidence="9" id="KW-1185">Reference proteome</keyword>
<dbReference type="InterPro" id="IPR011701">
    <property type="entry name" value="MFS"/>
</dbReference>
<feature type="domain" description="Major facilitator superfamily (MFS) profile" evidence="7">
    <location>
        <begin position="12"/>
        <end position="244"/>
    </location>
</feature>
<evidence type="ECO:0000259" key="7">
    <source>
        <dbReference type="PROSITE" id="PS50850"/>
    </source>
</evidence>
<dbReference type="InterPro" id="IPR020846">
    <property type="entry name" value="MFS_dom"/>
</dbReference>
<name>A0A6I4VUF9_9BACL</name>
<feature type="transmembrane region" description="Helical" evidence="6">
    <location>
        <begin position="83"/>
        <end position="101"/>
    </location>
</feature>
<feature type="transmembrane region" description="Helical" evidence="6">
    <location>
        <begin position="144"/>
        <end position="165"/>
    </location>
</feature>
<evidence type="ECO:0000256" key="6">
    <source>
        <dbReference type="SAM" id="Phobius"/>
    </source>
</evidence>
<evidence type="ECO:0000256" key="1">
    <source>
        <dbReference type="ARBA" id="ARBA00004651"/>
    </source>
</evidence>
<dbReference type="GO" id="GO:0005886">
    <property type="term" value="C:plasma membrane"/>
    <property type="evidence" value="ECO:0007669"/>
    <property type="project" value="UniProtKB-SubCell"/>
</dbReference>
<dbReference type="Pfam" id="PF07690">
    <property type="entry name" value="MFS_1"/>
    <property type="match status" value="1"/>
</dbReference>
<keyword evidence="2" id="KW-0813">Transport</keyword>
<protein>
    <submittedName>
        <fullName evidence="8">MFS transporter</fullName>
    </submittedName>
</protein>
<comment type="caution">
    <text evidence="8">The sequence shown here is derived from an EMBL/GenBank/DDBJ whole genome shotgun (WGS) entry which is preliminary data.</text>
</comment>
<keyword evidence="5 6" id="KW-0472">Membrane</keyword>
<dbReference type="PANTHER" id="PTHR11662:SF399">
    <property type="entry name" value="FI19708P1-RELATED"/>
    <property type="match status" value="1"/>
</dbReference>
<gene>
    <name evidence="8" type="ORF">GSM42_10630</name>
</gene>
<evidence type="ECO:0000256" key="2">
    <source>
        <dbReference type="ARBA" id="ARBA00022448"/>
    </source>
</evidence>
<dbReference type="InterPro" id="IPR036259">
    <property type="entry name" value="MFS_trans_sf"/>
</dbReference>
<dbReference type="SUPFAM" id="SSF103473">
    <property type="entry name" value="MFS general substrate transporter"/>
    <property type="match status" value="1"/>
</dbReference>